<comment type="catalytic activity">
    <reaction evidence="9 10">
        <text>D-gluconate + ATP = 6-phospho-D-gluconate + ADP + H(+)</text>
        <dbReference type="Rhea" id="RHEA:19433"/>
        <dbReference type="ChEBI" id="CHEBI:15378"/>
        <dbReference type="ChEBI" id="CHEBI:18391"/>
        <dbReference type="ChEBI" id="CHEBI:30616"/>
        <dbReference type="ChEBI" id="CHEBI:58759"/>
        <dbReference type="ChEBI" id="CHEBI:456216"/>
        <dbReference type="EC" id="2.7.1.12"/>
    </reaction>
</comment>
<gene>
    <name evidence="11" type="ORF">JL107_13655</name>
</gene>
<proteinExistence type="inferred from homology"/>
<dbReference type="GO" id="GO:0005737">
    <property type="term" value="C:cytoplasm"/>
    <property type="evidence" value="ECO:0007669"/>
    <property type="project" value="TreeGrafter"/>
</dbReference>
<accession>A0A938YRB2</accession>
<evidence type="ECO:0000256" key="3">
    <source>
        <dbReference type="ARBA" id="ARBA00012054"/>
    </source>
</evidence>
<dbReference type="InterPro" id="IPR031322">
    <property type="entry name" value="Shikimate/glucono_kinase"/>
</dbReference>
<evidence type="ECO:0000256" key="4">
    <source>
        <dbReference type="ARBA" id="ARBA00022679"/>
    </source>
</evidence>
<sequence length="181" mass="19581">MGVSGSGKSTVAAILAGQLGWDFAEGDDMHPESNVAKMAAGEPLTDEDRWPWLDVVAGWIREHTDAGQPGIITCSALKRIYRDRMRRENVWFVHLSGNDEVITRRMATRTGHFMPPALLKSQLATLEPPGEDEQTLVVDLGRSPAEEAAEIIHALRLQPAYGSSALGAPRPGASSVQTPQS</sequence>
<dbReference type="PANTHER" id="PTHR43442">
    <property type="entry name" value="GLUCONOKINASE-RELATED"/>
    <property type="match status" value="1"/>
</dbReference>
<keyword evidence="6 10" id="KW-0418">Kinase</keyword>
<dbReference type="GO" id="GO:0046316">
    <property type="term" value="F:gluconokinase activity"/>
    <property type="evidence" value="ECO:0007669"/>
    <property type="project" value="UniProtKB-EC"/>
</dbReference>
<keyword evidence="4 10" id="KW-0808">Transferase</keyword>
<protein>
    <recommendedName>
        <fullName evidence="3 10">Gluconokinase</fullName>
        <ecNumber evidence="3 10">2.7.1.12</ecNumber>
    </recommendedName>
</protein>
<dbReference type="CDD" id="cd02021">
    <property type="entry name" value="GntK"/>
    <property type="match status" value="1"/>
</dbReference>
<keyword evidence="5 10" id="KW-0547">Nucleotide-binding</keyword>
<dbReference type="SUPFAM" id="SSF52540">
    <property type="entry name" value="P-loop containing nucleoside triphosphate hydrolases"/>
    <property type="match status" value="1"/>
</dbReference>
<evidence type="ECO:0000256" key="2">
    <source>
        <dbReference type="ARBA" id="ARBA00008420"/>
    </source>
</evidence>
<dbReference type="AlphaFoldDB" id="A0A938YRB2"/>
<evidence type="ECO:0000256" key="8">
    <source>
        <dbReference type="ARBA" id="ARBA00023064"/>
    </source>
</evidence>
<comment type="similarity">
    <text evidence="2 10">Belongs to the gluconokinase GntK/GntV family.</text>
</comment>
<evidence type="ECO:0000256" key="10">
    <source>
        <dbReference type="RuleBase" id="RU363066"/>
    </source>
</evidence>
<dbReference type="Pfam" id="PF01202">
    <property type="entry name" value="SKI"/>
    <property type="match status" value="1"/>
</dbReference>
<keyword evidence="7 10" id="KW-0067">ATP-binding</keyword>
<evidence type="ECO:0000313" key="12">
    <source>
        <dbReference type="Proteomes" id="UP000663801"/>
    </source>
</evidence>
<comment type="caution">
    <text evidence="11">The sequence shown here is derived from an EMBL/GenBank/DDBJ whole genome shotgun (WGS) entry which is preliminary data.</text>
</comment>
<dbReference type="NCBIfam" id="TIGR01313">
    <property type="entry name" value="therm_gnt_kin"/>
    <property type="match status" value="1"/>
</dbReference>
<reference evidence="11" key="1">
    <citation type="submission" date="2021-01" db="EMBL/GenBank/DDBJ databases">
        <title>KCTC 19127 draft genome.</title>
        <authorList>
            <person name="An D."/>
        </authorList>
    </citation>
    <scope>NUCLEOTIDE SEQUENCE</scope>
    <source>
        <strain evidence="11">KCTC 19127</strain>
    </source>
</reference>
<organism evidence="11 12">
    <name type="scientific">Nakamurella flavida</name>
    <dbReference type="NCBI Taxonomy" id="363630"/>
    <lineage>
        <taxon>Bacteria</taxon>
        <taxon>Bacillati</taxon>
        <taxon>Actinomycetota</taxon>
        <taxon>Actinomycetes</taxon>
        <taxon>Nakamurellales</taxon>
        <taxon>Nakamurellaceae</taxon>
        <taxon>Nakamurella</taxon>
    </lineage>
</organism>
<dbReference type="EMBL" id="JAERWL010000010">
    <property type="protein sequence ID" value="MBM9477490.1"/>
    <property type="molecule type" value="Genomic_DNA"/>
</dbReference>
<evidence type="ECO:0000256" key="7">
    <source>
        <dbReference type="ARBA" id="ARBA00022840"/>
    </source>
</evidence>
<evidence type="ECO:0000256" key="5">
    <source>
        <dbReference type="ARBA" id="ARBA00022741"/>
    </source>
</evidence>
<evidence type="ECO:0000313" key="11">
    <source>
        <dbReference type="EMBL" id="MBM9477490.1"/>
    </source>
</evidence>
<dbReference type="Gene3D" id="3.40.50.300">
    <property type="entry name" value="P-loop containing nucleotide triphosphate hydrolases"/>
    <property type="match status" value="1"/>
</dbReference>
<comment type="pathway">
    <text evidence="1">Carbohydrate acid metabolism.</text>
</comment>
<keyword evidence="12" id="KW-1185">Reference proteome</keyword>
<dbReference type="Proteomes" id="UP000663801">
    <property type="component" value="Unassembled WGS sequence"/>
</dbReference>
<dbReference type="FunFam" id="3.40.50.300:FF:000522">
    <property type="entry name" value="Gluconokinase"/>
    <property type="match status" value="1"/>
</dbReference>
<dbReference type="InterPro" id="IPR006001">
    <property type="entry name" value="Therm_gnt_kin"/>
</dbReference>
<dbReference type="EC" id="2.7.1.12" evidence="3 10"/>
<evidence type="ECO:0000256" key="6">
    <source>
        <dbReference type="ARBA" id="ARBA00022777"/>
    </source>
</evidence>
<dbReference type="GO" id="GO:0019521">
    <property type="term" value="P:D-gluconate metabolic process"/>
    <property type="evidence" value="ECO:0007669"/>
    <property type="project" value="UniProtKB-KW"/>
</dbReference>
<dbReference type="GO" id="GO:0005524">
    <property type="term" value="F:ATP binding"/>
    <property type="evidence" value="ECO:0007669"/>
    <property type="project" value="UniProtKB-KW"/>
</dbReference>
<dbReference type="PANTHER" id="PTHR43442:SF3">
    <property type="entry name" value="GLUCONOKINASE-RELATED"/>
    <property type="match status" value="1"/>
</dbReference>
<name>A0A938YRB2_9ACTN</name>
<evidence type="ECO:0000256" key="1">
    <source>
        <dbReference type="ARBA" id="ARBA00004761"/>
    </source>
</evidence>
<keyword evidence="8" id="KW-0311">Gluconate utilization</keyword>
<evidence type="ECO:0000256" key="9">
    <source>
        <dbReference type="ARBA" id="ARBA00048090"/>
    </source>
</evidence>
<dbReference type="InterPro" id="IPR027417">
    <property type="entry name" value="P-loop_NTPase"/>
</dbReference>